<dbReference type="RefSeq" id="WP_353333998.1">
    <property type="nucleotide sequence ID" value="NZ_AP028055.1"/>
</dbReference>
<protein>
    <recommendedName>
        <fullName evidence="3">Helicase</fullName>
    </recommendedName>
</protein>
<evidence type="ECO:0000313" key="1">
    <source>
        <dbReference type="EMBL" id="BEG98791.1"/>
    </source>
</evidence>
<dbReference type="Proteomes" id="UP001496674">
    <property type="component" value="Chromosome"/>
</dbReference>
<accession>A0ABN6ZB19</accession>
<dbReference type="SUPFAM" id="SSF52540">
    <property type="entry name" value="P-loop containing nucleoside triphosphate hydrolases"/>
    <property type="match status" value="1"/>
</dbReference>
<organism evidence="1 2">
    <name type="scientific">Bacteroides sedimenti</name>
    <dbReference type="NCBI Taxonomy" id="2136147"/>
    <lineage>
        <taxon>Bacteria</taxon>
        <taxon>Pseudomonadati</taxon>
        <taxon>Bacteroidota</taxon>
        <taxon>Bacteroidia</taxon>
        <taxon>Bacteroidales</taxon>
        <taxon>Bacteroidaceae</taxon>
        <taxon>Bacteroides</taxon>
    </lineage>
</organism>
<proteinExistence type="predicted"/>
<name>A0ABN6ZB19_9BACE</name>
<dbReference type="EMBL" id="AP028055">
    <property type="protein sequence ID" value="BEG98791.1"/>
    <property type="molecule type" value="Genomic_DNA"/>
</dbReference>
<keyword evidence="2" id="KW-1185">Reference proteome</keyword>
<sequence>MLKERVVKIHRGEYLSDVLSREGFVALPTNCVINKMLPGLGATYCELTSLRKSIIVEPNVPVIVDKAKKHDHTLAVHKGGMVQHVADFLEKNKKHHYKILTTPESFQKVKDAMTELQIDMYSECFMLFDECEKLVQDVDYRDTIREPMNDFFQFRSKAMVSATPILANDGRFEEHGFRILRIEPTYDYKKKLRLITTNNVCESLVELLGQLRLNNRSRVCIFVNSIDTIDSLFIDIPELENSYTFCSEESTFKLWKAGKRKKSIYIDELMPFNFFTSRFFSAVDIISNVSPHVIILSDMYGAPQSAIDPATEAIQIVGRFRKGVRSITHISSIRPSLEYRSEKELDSWLEGADRIYNGWKDALKRSKNDGERTLLREAMLGNSYLPYLDQDDKPDPFLIANLYEAEKVKVLYTNQSNLYEAYRTTRFFDVEFTPELHLFSDEDRLALHRQRTRKGRFALLLMRFEELEKLRLNPAQKAQDKYHHLLTRLIRSKDDRTLYECYEKMGSGFIRDKIDFNLRAMERFIDRQNDHIIKNSGPMKHLIHSLFDEQTLYSKSEVSAILTQAYKKQGLFVGKTIPSTELKRWYHVETIRKDEYDRVKLLKKND</sequence>
<dbReference type="InterPro" id="IPR027417">
    <property type="entry name" value="P-loop_NTPase"/>
</dbReference>
<evidence type="ECO:0008006" key="3">
    <source>
        <dbReference type="Google" id="ProtNLM"/>
    </source>
</evidence>
<evidence type="ECO:0000313" key="2">
    <source>
        <dbReference type="Proteomes" id="UP001496674"/>
    </source>
</evidence>
<reference evidence="1 2" key="1">
    <citation type="submission" date="2023-04" db="EMBL/GenBank/DDBJ databases">
        <title>Draft genome sequence of acteroides sedimenti strain YN3PY1.</title>
        <authorList>
            <person name="Yoshida N."/>
        </authorList>
    </citation>
    <scope>NUCLEOTIDE SEQUENCE [LARGE SCALE GENOMIC DNA]</scope>
    <source>
        <strain evidence="1 2">YN3PY1</strain>
    </source>
</reference>
<gene>
    <name evidence="1" type="ORF">BSYN_10560</name>
</gene>